<evidence type="ECO:0000313" key="3">
    <source>
        <dbReference type="Proteomes" id="UP000192042"/>
    </source>
</evidence>
<dbReference type="OrthoDB" id="9788384at2"/>
<dbReference type="AlphaFoldDB" id="A0A1W1I7R0"/>
<feature type="region of interest" description="Disordered" evidence="1">
    <location>
        <begin position="37"/>
        <end position="58"/>
    </location>
</feature>
<dbReference type="EMBL" id="LT828648">
    <property type="protein sequence ID" value="SLM49046.1"/>
    <property type="molecule type" value="Genomic_DNA"/>
</dbReference>
<evidence type="ECO:0000313" key="2">
    <source>
        <dbReference type="EMBL" id="SLM49046.1"/>
    </source>
</evidence>
<proteinExistence type="predicted"/>
<reference evidence="2 3" key="1">
    <citation type="submission" date="2017-03" db="EMBL/GenBank/DDBJ databases">
        <authorList>
            <person name="Afonso C.L."/>
            <person name="Miller P.J."/>
            <person name="Scott M.A."/>
            <person name="Spackman E."/>
            <person name="Goraichik I."/>
            <person name="Dimitrov K.M."/>
            <person name="Suarez D.L."/>
            <person name="Swayne D.E."/>
        </authorList>
    </citation>
    <scope>NUCLEOTIDE SEQUENCE [LARGE SCALE GENOMIC DNA]</scope>
    <source>
        <strain evidence="2">Genome sequencing of Nitrospira japonica strain NJ11</strain>
    </source>
</reference>
<dbReference type="STRING" id="1325564.NSJP_2879"/>
<dbReference type="InterPro" id="IPR011250">
    <property type="entry name" value="OMP/PagP_B-barrel"/>
</dbReference>
<sequence>MTERWLRWNTAAGCGVLAIVGLVWSVMLPAAVSAQSPPAPADQGRIKPSEQAVAPEPETYSERVLVKPTEGYIAAFGGYTFGGKFNTDGIGNLAGDSFGNRNLADSGVYGAKAGGFFSDELSWFGVELEAFNTTPNIQQQGAAPGSYMRVTTLAVNAIFRGQFSCTTTTDHTEQVTRRIEMRYEKEFCRLQPYVGIGLGINWTYLQNSNFTARDNFVPGLNVLGGLRYYLTERIGIFTEYKYNRATFDFVSGTGPLTGFQGTYSINHIVAGFSYHY</sequence>
<dbReference type="SUPFAM" id="SSF56925">
    <property type="entry name" value="OMPA-like"/>
    <property type="match status" value="1"/>
</dbReference>
<protein>
    <recommendedName>
        <fullName evidence="4">Outer membrane protein beta-barrel domain-containing protein</fullName>
    </recommendedName>
</protein>
<dbReference type="RefSeq" id="WP_080887347.1">
    <property type="nucleotide sequence ID" value="NZ_LT828648.1"/>
</dbReference>
<dbReference type="Gene3D" id="2.40.160.20">
    <property type="match status" value="1"/>
</dbReference>
<accession>A0A1W1I7R0</accession>
<evidence type="ECO:0000256" key="1">
    <source>
        <dbReference type="SAM" id="MobiDB-lite"/>
    </source>
</evidence>
<gene>
    <name evidence="2" type="ORF">NSJP_2879</name>
</gene>
<evidence type="ECO:0008006" key="4">
    <source>
        <dbReference type="Google" id="ProtNLM"/>
    </source>
</evidence>
<organism evidence="2 3">
    <name type="scientific">Nitrospira japonica</name>
    <dbReference type="NCBI Taxonomy" id="1325564"/>
    <lineage>
        <taxon>Bacteria</taxon>
        <taxon>Pseudomonadati</taxon>
        <taxon>Nitrospirota</taxon>
        <taxon>Nitrospiria</taxon>
        <taxon>Nitrospirales</taxon>
        <taxon>Nitrospiraceae</taxon>
        <taxon>Nitrospira</taxon>
    </lineage>
</organism>
<dbReference type="Proteomes" id="UP000192042">
    <property type="component" value="Chromosome I"/>
</dbReference>
<name>A0A1W1I7R0_9BACT</name>
<keyword evidence="3" id="KW-1185">Reference proteome</keyword>
<dbReference type="KEGG" id="nja:NSJP_2879"/>